<dbReference type="EMBL" id="HG670306">
    <property type="protein sequence ID" value="CDM83180.1"/>
    <property type="molecule type" value="Genomic_DNA"/>
</dbReference>
<proteinExistence type="predicted"/>
<evidence type="ECO:0000313" key="2">
    <source>
        <dbReference type="EMBL" id="CDM83180.1"/>
    </source>
</evidence>
<protein>
    <submittedName>
        <fullName evidence="2">Uncharacterized protein</fullName>
    </submittedName>
</protein>
<dbReference type="HOGENOM" id="CLU_129012_0_0_1"/>
<keyword evidence="1" id="KW-0812">Transmembrane</keyword>
<dbReference type="AlphaFoldDB" id="A0A077RS62"/>
<feature type="transmembrane region" description="Helical" evidence="1">
    <location>
        <begin position="102"/>
        <end position="123"/>
    </location>
</feature>
<keyword evidence="1" id="KW-0472">Membrane</keyword>
<reference evidence="2" key="1">
    <citation type="journal article" date="2014" name="Science">
        <title>Structural and functional partitioning of bread wheat chromosome 3B.</title>
        <authorList>
            <person name="Choulet F."/>
            <person name="Alberti A."/>
            <person name="Theil S."/>
            <person name="Glover N."/>
            <person name="Barbe V."/>
            <person name="Daron J."/>
            <person name="Pingault L."/>
            <person name="Sourdille P."/>
            <person name="Couloux A."/>
            <person name="Paux E."/>
            <person name="Leroy P."/>
            <person name="Mangenot S."/>
            <person name="Guilhot N."/>
            <person name="Le Gouis J."/>
            <person name="Balfourier F."/>
            <person name="Alaux M."/>
            <person name="Jamilloux V."/>
            <person name="Poulain J."/>
            <person name="Durand C."/>
            <person name="Bellec A."/>
            <person name="Gaspin C."/>
            <person name="Safar J."/>
            <person name="Dolezel J."/>
            <person name="Rogers J."/>
            <person name="Vandepoele K."/>
            <person name="Aury J.M."/>
            <person name="Mayer K."/>
            <person name="Berges H."/>
            <person name="Quesneville H."/>
            <person name="Wincker P."/>
            <person name="Feuillet C."/>
        </authorList>
    </citation>
    <scope>NUCLEOTIDE SEQUENCE</scope>
</reference>
<gene>
    <name evidence="2" type="ORF">TRAES_3BF108700060CFD_c1</name>
</gene>
<accession>A0A077RS62</accession>
<keyword evidence="1" id="KW-1133">Transmembrane helix</keyword>
<organism evidence="2">
    <name type="scientific">Triticum aestivum</name>
    <name type="common">Wheat</name>
    <dbReference type="NCBI Taxonomy" id="4565"/>
    <lineage>
        <taxon>Eukaryota</taxon>
        <taxon>Viridiplantae</taxon>
        <taxon>Streptophyta</taxon>
        <taxon>Embryophyta</taxon>
        <taxon>Tracheophyta</taxon>
        <taxon>Spermatophyta</taxon>
        <taxon>Magnoliopsida</taxon>
        <taxon>Liliopsida</taxon>
        <taxon>Poales</taxon>
        <taxon>Poaceae</taxon>
        <taxon>BOP clade</taxon>
        <taxon>Pooideae</taxon>
        <taxon>Triticodae</taxon>
        <taxon>Triticeae</taxon>
        <taxon>Triticinae</taxon>
        <taxon>Triticum</taxon>
    </lineage>
</organism>
<feature type="transmembrane region" description="Helical" evidence="1">
    <location>
        <begin position="68"/>
        <end position="90"/>
    </location>
</feature>
<dbReference type="ExpressionAtlas" id="A0A077RS62">
    <property type="expression patterns" value="baseline"/>
</dbReference>
<sequence>MLDILTDPSCALCTAVLLHSAVHRADGRGGSQGKRPLDWDAVLRLITGGRGGAGTAAPRPPSLGPLCVAYLALAVTVLDHCMYASTVWVFLAADPGFIFGKIYFTTGFCFFVVGDLLSFRALLGGDGCGMKYVAYFF</sequence>
<name>A0A077RS62_WHEAT</name>
<evidence type="ECO:0000256" key="1">
    <source>
        <dbReference type="SAM" id="Phobius"/>
    </source>
</evidence>